<sequence>MASSQWRLHPMPEPVRTGWSRLSTDAVAASERLDYWLAATNAVFPPTGVRRADPAGFYGKLSWLTFGEITMADIVSNDLVVSRAEEHIDRDDQWFEVTLQVEGVSAFNQGGRDVVTTPRSMVLYDSRRPYRMAFEGHYRQISLKVPRRPIVDRIPHIDRLLARVISTERVPGRFFYDFVLALADMRQEEATAMLSARIESHVIDLLATALSGVSEALPLSAGREAQLGRIKTHILAHLDDPALSPAGIAKAEGLSLRSLYELFEHEEERLVQWIKSQRLERIRSDLADPLQAGLPITTIALKRGFKDFSHFSRAFRSRFEIAPRDYRRAQLCCVAK</sequence>
<dbReference type="PROSITE" id="PS00041">
    <property type="entry name" value="HTH_ARAC_FAMILY_1"/>
    <property type="match status" value="1"/>
</dbReference>
<dbReference type="PANTHER" id="PTHR46796">
    <property type="entry name" value="HTH-TYPE TRANSCRIPTIONAL ACTIVATOR RHAS-RELATED"/>
    <property type="match status" value="1"/>
</dbReference>
<evidence type="ECO:0000313" key="6">
    <source>
        <dbReference type="Proteomes" id="UP000318801"/>
    </source>
</evidence>
<dbReference type="InterPro" id="IPR020449">
    <property type="entry name" value="Tscrpt_reg_AraC-type_HTH"/>
</dbReference>
<name>A0A506U7F2_9HYPH</name>
<dbReference type="PANTHER" id="PTHR46796:SF6">
    <property type="entry name" value="ARAC SUBFAMILY"/>
    <property type="match status" value="1"/>
</dbReference>
<dbReference type="SMART" id="SM00342">
    <property type="entry name" value="HTH_ARAC"/>
    <property type="match status" value="1"/>
</dbReference>
<dbReference type="Pfam" id="PF12833">
    <property type="entry name" value="HTH_18"/>
    <property type="match status" value="1"/>
</dbReference>
<keyword evidence="2" id="KW-0238">DNA-binding</keyword>
<dbReference type="PRINTS" id="PR00032">
    <property type="entry name" value="HTHARAC"/>
</dbReference>
<dbReference type="GO" id="GO:0003700">
    <property type="term" value="F:DNA-binding transcription factor activity"/>
    <property type="evidence" value="ECO:0007669"/>
    <property type="project" value="InterPro"/>
</dbReference>
<organism evidence="5 6">
    <name type="scientific">Martelella alba</name>
    <dbReference type="NCBI Taxonomy" id="2590451"/>
    <lineage>
        <taxon>Bacteria</taxon>
        <taxon>Pseudomonadati</taxon>
        <taxon>Pseudomonadota</taxon>
        <taxon>Alphaproteobacteria</taxon>
        <taxon>Hyphomicrobiales</taxon>
        <taxon>Aurantimonadaceae</taxon>
        <taxon>Martelella</taxon>
    </lineage>
</organism>
<dbReference type="GO" id="GO:0043565">
    <property type="term" value="F:sequence-specific DNA binding"/>
    <property type="evidence" value="ECO:0007669"/>
    <property type="project" value="InterPro"/>
</dbReference>
<evidence type="ECO:0000256" key="1">
    <source>
        <dbReference type="ARBA" id="ARBA00023015"/>
    </source>
</evidence>
<dbReference type="AlphaFoldDB" id="A0A506U7F2"/>
<gene>
    <name evidence="5" type="ORF">FJU08_16300</name>
</gene>
<accession>A0A506U7F2</accession>
<dbReference type="OrthoDB" id="7904253at2"/>
<dbReference type="SUPFAM" id="SSF46689">
    <property type="entry name" value="Homeodomain-like"/>
    <property type="match status" value="1"/>
</dbReference>
<comment type="caution">
    <text evidence="5">The sequence shown here is derived from an EMBL/GenBank/DDBJ whole genome shotgun (WGS) entry which is preliminary data.</text>
</comment>
<dbReference type="InterPro" id="IPR050204">
    <property type="entry name" value="AraC_XylS_family_regulators"/>
</dbReference>
<feature type="domain" description="HTH araC/xylS-type" evidence="4">
    <location>
        <begin position="228"/>
        <end position="329"/>
    </location>
</feature>
<dbReference type="InterPro" id="IPR018060">
    <property type="entry name" value="HTH_AraC"/>
</dbReference>
<evidence type="ECO:0000256" key="3">
    <source>
        <dbReference type="ARBA" id="ARBA00023163"/>
    </source>
</evidence>
<dbReference type="PROSITE" id="PS01124">
    <property type="entry name" value="HTH_ARAC_FAMILY_2"/>
    <property type="match status" value="1"/>
</dbReference>
<dbReference type="Gene3D" id="1.10.10.60">
    <property type="entry name" value="Homeodomain-like"/>
    <property type="match status" value="1"/>
</dbReference>
<dbReference type="InterPro" id="IPR018062">
    <property type="entry name" value="HTH_AraC-typ_CS"/>
</dbReference>
<reference evidence="5 6" key="1">
    <citation type="submission" date="2019-06" db="EMBL/GenBank/DDBJ databases">
        <authorList>
            <person name="Li M."/>
        </authorList>
    </citation>
    <scope>NUCLEOTIDE SEQUENCE [LARGE SCALE GENOMIC DNA]</scope>
    <source>
        <strain evidence="5 6">BGMRC2036</strain>
    </source>
</reference>
<evidence type="ECO:0000256" key="2">
    <source>
        <dbReference type="ARBA" id="ARBA00023125"/>
    </source>
</evidence>
<keyword evidence="1" id="KW-0805">Transcription regulation</keyword>
<keyword evidence="3" id="KW-0804">Transcription</keyword>
<protein>
    <submittedName>
        <fullName evidence="5">Helix-turn-helix domain-containing protein</fullName>
    </submittedName>
</protein>
<dbReference type="InterPro" id="IPR035418">
    <property type="entry name" value="AraC-bd_2"/>
</dbReference>
<dbReference type="Pfam" id="PF14525">
    <property type="entry name" value="AraC_binding_2"/>
    <property type="match status" value="1"/>
</dbReference>
<dbReference type="InterPro" id="IPR009057">
    <property type="entry name" value="Homeodomain-like_sf"/>
</dbReference>
<evidence type="ECO:0000259" key="4">
    <source>
        <dbReference type="PROSITE" id="PS01124"/>
    </source>
</evidence>
<dbReference type="Proteomes" id="UP000318801">
    <property type="component" value="Unassembled WGS sequence"/>
</dbReference>
<dbReference type="EMBL" id="VHLG01000011">
    <property type="protein sequence ID" value="TPW28885.1"/>
    <property type="molecule type" value="Genomic_DNA"/>
</dbReference>
<proteinExistence type="predicted"/>
<keyword evidence="6" id="KW-1185">Reference proteome</keyword>
<evidence type="ECO:0000313" key="5">
    <source>
        <dbReference type="EMBL" id="TPW28885.1"/>
    </source>
</evidence>